<dbReference type="EMBL" id="RQTK01000747">
    <property type="protein sequence ID" value="RUS75370.1"/>
    <property type="molecule type" value="Genomic_DNA"/>
</dbReference>
<reference evidence="1 2" key="1">
    <citation type="submission" date="2019-01" db="EMBL/GenBank/DDBJ databases">
        <title>A draft genome assembly of the solar-powered sea slug Elysia chlorotica.</title>
        <authorList>
            <person name="Cai H."/>
            <person name="Li Q."/>
            <person name="Fang X."/>
            <person name="Li J."/>
            <person name="Curtis N.E."/>
            <person name="Altenburger A."/>
            <person name="Shibata T."/>
            <person name="Feng M."/>
            <person name="Maeda T."/>
            <person name="Schwartz J.A."/>
            <person name="Shigenobu S."/>
            <person name="Lundholm N."/>
            <person name="Nishiyama T."/>
            <person name="Yang H."/>
            <person name="Hasebe M."/>
            <person name="Li S."/>
            <person name="Pierce S.K."/>
            <person name="Wang J."/>
        </authorList>
    </citation>
    <scope>NUCLEOTIDE SEQUENCE [LARGE SCALE GENOMIC DNA]</scope>
    <source>
        <strain evidence="1">EC2010</strain>
        <tissue evidence="1">Whole organism of an adult</tissue>
    </source>
</reference>
<dbReference type="OrthoDB" id="10041421at2759"/>
<organism evidence="1 2">
    <name type="scientific">Elysia chlorotica</name>
    <name type="common">Eastern emerald elysia</name>
    <name type="synonym">Sea slug</name>
    <dbReference type="NCBI Taxonomy" id="188477"/>
    <lineage>
        <taxon>Eukaryota</taxon>
        <taxon>Metazoa</taxon>
        <taxon>Spiralia</taxon>
        <taxon>Lophotrochozoa</taxon>
        <taxon>Mollusca</taxon>
        <taxon>Gastropoda</taxon>
        <taxon>Heterobranchia</taxon>
        <taxon>Euthyneura</taxon>
        <taxon>Panpulmonata</taxon>
        <taxon>Sacoglossa</taxon>
        <taxon>Placobranchoidea</taxon>
        <taxon>Plakobranchidae</taxon>
        <taxon>Elysia</taxon>
    </lineage>
</organism>
<evidence type="ECO:0000313" key="1">
    <source>
        <dbReference type="EMBL" id="RUS75370.1"/>
    </source>
</evidence>
<dbReference type="AlphaFoldDB" id="A0A433T1E8"/>
<evidence type="ECO:0008006" key="3">
    <source>
        <dbReference type="Google" id="ProtNLM"/>
    </source>
</evidence>
<accession>A0A433T1E8</accession>
<feature type="non-terminal residue" evidence="1">
    <location>
        <position position="175"/>
    </location>
</feature>
<dbReference type="Proteomes" id="UP000271974">
    <property type="component" value="Unassembled WGS sequence"/>
</dbReference>
<keyword evidence="2" id="KW-1185">Reference proteome</keyword>
<dbReference type="STRING" id="188477.A0A433T1E8"/>
<comment type="caution">
    <text evidence="1">The sequence shown here is derived from an EMBL/GenBank/DDBJ whole genome shotgun (WGS) entry which is preliminary data.</text>
</comment>
<evidence type="ECO:0000313" key="2">
    <source>
        <dbReference type="Proteomes" id="UP000271974"/>
    </source>
</evidence>
<gene>
    <name evidence="1" type="ORF">EGW08_016860</name>
</gene>
<name>A0A433T1E8_ELYCH</name>
<protein>
    <recommendedName>
        <fullName evidence="3">Cytosol aminopeptidase domain-containing protein</fullName>
    </recommendedName>
</protein>
<proteinExistence type="predicted"/>
<sequence>MQLFKGPTEMLPVLDVKDPNYDLVLVVTDKLEKLAGNLACLKTPLENYAKIDHAFDKQPVLIHTDVVPCGRVIFSGTGPLNRDYDDVRRFADAATAGIKRALKAGCRRPLLVRPVDGSFEKAGLVTSLAVLHVLYVPIELREAGQGPKVDVLGIWCDNIDRVTAGITQLNAFESG</sequence>